<feature type="compositionally biased region" description="Acidic residues" evidence="1">
    <location>
        <begin position="121"/>
        <end position="132"/>
    </location>
</feature>
<dbReference type="InParanoid" id="A0A061EGA3"/>
<dbReference type="EMBL" id="CM001880">
    <property type="protein sequence ID" value="EOY01324.1"/>
    <property type="molecule type" value="Genomic_DNA"/>
</dbReference>
<reference evidence="2 3" key="1">
    <citation type="journal article" date="2013" name="Genome Biol.">
        <title>The genome sequence of the most widely cultivated cacao type and its use to identify candidate genes regulating pod color.</title>
        <authorList>
            <person name="Motamayor J.C."/>
            <person name="Mockaitis K."/>
            <person name="Schmutz J."/>
            <person name="Haiminen N."/>
            <person name="Iii D.L."/>
            <person name="Cornejo O."/>
            <person name="Findley S.D."/>
            <person name="Zheng P."/>
            <person name="Utro F."/>
            <person name="Royaert S."/>
            <person name="Saski C."/>
            <person name="Jenkins J."/>
            <person name="Podicheti R."/>
            <person name="Zhao M."/>
            <person name="Scheffler B.E."/>
            <person name="Stack J.C."/>
            <person name="Feltus F.A."/>
            <person name="Mustiga G.M."/>
            <person name="Amores F."/>
            <person name="Phillips W."/>
            <person name="Marelli J.P."/>
            <person name="May G.D."/>
            <person name="Shapiro H."/>
            <person name="Ma J."/>
            <person name="Bustamante C.D."/>
            <person name="Schnell R.J."/>
            <person name="Main D."/>
            <person name="Gilbert D."/>
            <person name="Parida L."/>
            <person name="Kuhn D.N."/>
        </authorList>
    </citation>
    <scope>NUCLEOTIDE SEQUENCE [LARGE SCALE GENOMIC DNA]</scope>
    <source>
        <strain evidence="3">cv. Matina 1-6</strain>
    </source>
</reference>
<gene>
    <name evidence="2" type="ORF">TCM_011257</name>
</gene>
<dbReference type="HOGENOM" id="CLU_1819332_0_0_1"/>
<dbReference type="Gramene" id="EOY01324">
    <property type="protein sequence ID" value="EOY01324"/>
    <property type="gene ID" value="TCM_011257"/>
</dbReference>
<feature type="region of interest" description="Disordered" evidence="1">
    <location>
        <begin position="85"/>
        <end position="142"/>
    </location>
</feature>
<evidence type="ECO:0000313" key="3">
    <source>
        <dbReference type="Proteomes" id="UP000026915"/>
    </source>
</evidence>
<dbReference type="Proteomes" id="UP000026915">
    <property type="component" value="Chromosome 2"/>
</dbReference>
<organism evidence="2 3">
    <name type="scientific">Theobroma cacao</name>
    <name type="common">Cacao</name>
    <name type="synonym">Cocoa</name>
    <dbReference type="NCBI Taxonomy" id="3641"/>
    <lineage>
        <taxon>Eukaryota</taxon>
        <taxon>Viridiplantae</taxon>
        <taxon>Streptophyta</taxon>
        <taxon>Embryophyta</taxon>
        <taxon>Tracheophyta</taxon>
        <taxon>Spermatophyta</taxon>
        <taxon>Magnoliopsida</taxon>
        <taxon>eudicotyledons</taxon>
        <taxon>Gunneridae</taxon>
        <taxon>Pentapetalae</taxon>
        <taxon>rosids</taxon>
        <taxon>malvids</taxon>
        <taxon>Malvales</taxon>
        <taxon>Malvaceae</taxon>
        <taxon>Byttnerioideae</taxon>
        <taxon>Theobroma</taxon>
    </lineage>
</organism>
<dbReference type="AlphaFoldDB" id="A0A061EGA3"/>
<accession>A0A061EGA3</accession>
<evidence type="ECO:0000313" key="2">
    <source>
        <dbReference type="EMBL" id="EOY01324.1"/>
    </source>
</evidence>
<name>A0A061EGA3_THECC</name>
<protein>
    <submittedName>
        <fullName evidence="2">Uncharacterized protein</fullName>
    </submittedName>
</protein>
<proteinExistence type="predicted"/>
<keyword evidence="3" id="KW-1185">Reference proteome</keyword>
<sequence length="142" mass="16107">MREKIVNEFWWLAYDQVKMKLSFYVLLLNMNLVDNIYKGGETRVRGVGSDLSFSGLMKLAEEVVRLMQPLPEIVMGPLPSLNDIVTTMSDDDASDQMHDDYAEDDTINYNDDNYVGGHDDCLEEDKGDDNDISDCNHTDDGT</sequence>
<evidence type="ECO:0000256" key="1">
    <source>
        <dbReference type="SAM" id="MobiDB-lite"/>
    </source>
</evidence>